<dbReference type="SUPFAM" id="SSF51182">
    <property type="entry name" value="RmlC-like cupins"/>
    <property type="match status" value="1"/>
</dbReference>
<protein>
    <submittedName>
        <fullName evidence="4">Mannose-6-phosphate isomerase</fullName>
        <ecNumber evidence="4">5.3.1.8</ecNumber>
    </submittedName>
</protein>
<accession>A0A7X0MUX4</accession>
<comment type="caution">
    <text evidence="4">The sequence shown here is derived from an EMBL/GenBank/DDBJ whole genome shotgun (WGS) entry which is preliminary data.</text>
</comment>
<evidence type="ECO:0000313" key="5">
    <source>
        <dbReference type="Proteomes" id="UP000585437"/>
    </source>
</evidence>
<evidence type="ECO:0000256" key="1">
    <source>
        <dbReference type="ARBA" id="ARBA00022723"/>
    </source>
</evidence>
<name>A0A7X0MUX4_9HYPH</name>
<dbReference type="Gene3D" id="2.60.120.10">
    <property type="entry name" value="Jelly Rolls"/>
    <property type="match status" value="1"/>
</dbReference>
<keyword evidence="5" id="KW-1185">Reference proteome</keyword>
<dbReference type="PANTHER" id="PTHR42742:SF3">
    <property type="entry name" value="FRUCTOKINASE"/>
    <property type="match status" value="1"/>
</dbReference>
<keyword evidence="4" id="KW-0413">Isomerase</keyword>
<dbReference type="AlphaFoldDB" id="A0A7X0MUX4"/>
<keyword evidence="1" id="KW-0479">Metal-binding</keyword>
<evidence type="ECO:0000256" key="3">
    <source>
        <dbReference type="SAM" id="MobiDB-lite"/>
    </source>
</evidence>
<gene>
    <name evidence="4" type="ORF">F4695_003252</name>
</gene>
<dbReference type="RefSeq" id="WP_174197469.1">
    <property type="nucleotide sequence ID" value="NZ_JACHBU010000006.1"/>
</dbReference>
<dbReference type="GO" id="GO:0004476">
    <property type="term" value="F:mannose-6-phosphate isomerase activity"/>
    <property type="evidence" value="ECO:0007669"/>
    <property type="project" value="UniProtKB-EC"/>
</dbReference>
<dbReference type="CDD" id="cd07010">
    <property type="entry name" value="cupin_PMI_type_I_N_bac"/>
    <property type="match status" value="1"/>
</dbReference>
<dbReference type="EC" id="5.3.1.8" evidence="4"/>
<evidence type="ECO:0000256" key="2">
    <source>
        <dbReference type="ARBA" id="ARBA00022833"/>
    </source>
</evidence>
<reference evidence="4 5" key="1">
    <citation type="submission" date="2020-08" db="EMBL/GenBank/DDBJ databases">
        <title>The Agave Microbiome: Exploring the role of microbial communities in plant adaptations to desert environments.</title>
        <authorList>
            <person name="Partida-Martinez L.P."/>
        </authorList>
    </citation>
    <scope>NUCLEOTIDE SEQUENCE [LARGE SCALE GENOMIC DNA]</scope>
    <source>
        <strain evidence="4 5">AS3.12</strain>
    </source>
</reference>
<evidence type="ECO:0000313" key="4">
    <source>
        <dbReference type="EMBL" id="MBB6509868.1"/>
    </source>
</evidence>
<dbReference type="InterPro" id="IPR051804">
    <property type="entry name" value="Carb_Metab_Reg_Kinase/Isom"/>
</dbReference>
<dbReference type="EMBL" id="JACHBU010000006">
    <property type="protein sequence ID" value="MBB6509868.1"/>
    <property type="molecule type" value="Genomic_DNA"/>
</dbReference>
<proteinExistence type="predicted"/>
<dbReference type="InterPro" id="IPR014710">
    <property type="entry name" value="RmlC-like_jellyroll"/>
</dbReference>
<organism evidence="4 5">
    <name type="scientific">Rhizobium soli</name>
    <dbReference type="NCBI Taxonomy" id="424798"/>
    <lineage>
        <taxon>Bacteria</taxon>
        <taxon>Pseudomonadati</taxon>
        <taxon>Pseudomonadota</taxon>
        <taxon>Alphaproteobacteria</taxon>
        <taxon>Hyphomicrobiales</taxon>
        <taxon>Rhizobiaceae</taxon>
        <taxon>Rhizobium/Agrobacterium group</taxon>
        <taxon>Rhizobium</taxon>
    </lineage>
</organism>
<keyword evidence="2" id="KW-0862">Zinc</keyword>
<dbReference type="GO" id="GO:0046872">
    <property type="term" value="F:metal ion binding"/>
    <property type="evidence" value="ECO:0007669"/>
    <property type="project" value="UniProtKB-KW"/>
</dbReference>
<sequence length="315" mass="33909">MTVEHLGVQPAAKPWGRRELKPWSQSDGTTVIGELRYARNGPDRDASALLLKLLFTSQALSIQVHPDDAAAQAVGMRNGKTEAWYVLSAEDGAEVGIGLKTPVSTEELRDAISDGSIGCLLNWQKAYAGDAFFVPAGTIHAIGAGLVIAEIQQASDTTYRLFDHGSARELHIEQAVSVAQLGQAPRQEPMRHLTKERTLLVSCDFFVLERVTLAANTLWQLKAESECWLLLLAGEASIGSMQLKLGDAVFLEAEDASIQAGAAPITALLAYAGKDARENLLRDVGPLRDMPDPKKTTIVQPLADVPAFPSTETLS</sequence>
<feature type="region of interest" description="Disordered" evidence="3">
    <location>
        <begin position="1"/>
        <end position="23"/>
    </location>
</feature>
<dbReference type="PANTHER" id="PTHR42742">
    <property type="entry name" value="TRANSCRIPTIONAL REPRESSOR MPRA"/>
    <property type="match status" value="1"/>
</dbReference>
<dbReference type="Proteomes" id="UP000585437">
    <property type="component" value="Unassembled WGS sequence"/>
</dbReference>
<dbReference type="InterPro" id="IPR011051">
    <property type="entry name" value="RmlC_Cupin_sf"/>
</dbReference>